<dbReference type="PANTHER" id="PTHR43685">
    <property type="entry name" value="GLYCOSYLTRANSFERASE"/>
    <property type="match status" value="1"/>
</dbReference>
<sequence>MICSLIISVYNDARFLAMIFEALKRQTEKDFEVVIADDGSGKDFVEALNRMKKNAPFPVTHVWHEDKGWRKDIILNKAVEASHSEYLIFLDGDCIPHHKFIEEHLRFACPGKVVGGRRVQLNKRLSDELTPEKIASGYLGWKIVPELLWSGIKGKERHTEECIRITGGFIRHLILKERWKNLLGCNFSIFKEDLLAVNGFDERFTLPGLGEDSDLENRLNRIGIYCKVERHIMTVYHRSHKRTEPDSTANIQVFNENNANNVSWTPYGIKKSGEPAAAE</sequence>
<evidence type="ECO:0000259" key="2">
    <source>
        <dbReference type="Pfam" id="PF00535"/>
    </source>
</evidence>
<dbReference type="InterPro" id="IPR027791">
    <property type="entry name" value="Galactosyl_T_C"/>
</dbReference>
<keyword evidence="1" id="KW-0808">Transferase</keyword>
<proteinExistence type="predicted"/>
<dbReference type="InterPro" id="IPR050834">
    <property type="entry name" value="Glycosyltransf_2"/>
</dbReference>
<evidence type="ECO:0000259" key="3">
    <source>
        <dbReference type="Pfam" id="PF02709"/>
    </source>
</evidence>
<name>A0A9D9E3M6_9BACT</name>
<evidence type="ECO:0000256" key="1">
    <source>
        <dbReference type="ARBA" id="ARBA00022679"/>
    </source>
</evidence>
<dbReference type="Proteomes" id="UP000823636">
    <property type="component" value="Unassembled WGS sequence"/>
</dbReference>
<dbReference type="Pfam" id="PF02709">
    <property type="entry name" value="Glyco_transf_7C"/>
    <property type="match status" value="1"/>
</dbReference>
<dbReference type="AlphaFoldDB" id="A0A9D9E3M6"/>
<dbReference type="SUPFAM" id="SSF53448">
    <property type="entry name" value="Nucleotide-diphospho-sugar transferases"/>
    <property type="match status" value="1"/>
</dbReference>
<reference evidence="4" key="1">
    <citation type="submission" date="2020-10" db="EMBL/GenBank/DDBJ databases">
        <authorList>
            <person name="Gilroy R."/>
        </authorList>
    </citation>
    <scope>NUCLEOTIDE SEQUENCE</scope>
    <source>
        <strain evidence="4">G3-4614</strain>
    </source>
</reference>
<dbReference type="GO" id="GO:0016740">
    <property type="term" value="F:transferase activity"/>
    <property type="evidence" value="ECO:0007669"/>
    <property type="project" value="UniProtKB-KW"/>
</dbReference>
<accession>A0A9D9E3M6</accession>
<dbReference type="InterPro" id="IPR001173">
    <property type="entry name" value="Glyco_trans_2-like"/>
</dbReference>
<feature type="domain" description="Galactosyltransferase C-terminal" evidence="3">
    <location>
        <begin position="171"/>
        <end position="238"/>
    </location>
</feature>
<gene>
    <name evidence="4" type="ORF">IAC54_08620</name>
</gene>
<protein>
    <submittedName>
        <fullName evidence="4">Glycosyltransferase</fullName>
    </submittedName>
</protein>
<dbReference type="Pfam" id="PF00535">
    <property type="entry name" value="Glycos_transf_2"/>
    <property type="match status" value="1"/>
</dbReference>
<comment type="caution">
    <text evidence="4">The sequence shown here is derived from an EMBL/GenBank/DDBJ whole genome shotgun (WGS) entry which is preliminary data.</text>
</comment>
<feature type="domain" description="Glycosyltransferase 2-like" evidence="2">
    <location>
        <begin position="4"/>
        <end position="127"/>
    </location>
</feature>
<dbReference type="EMBL" id="JADIMW010000085">
    <property type="protein sequence ID" value="MBO8438939.1"/>
    <property type="molecule type" value="Genomic_DNA"/>
</dbReference>
<organism evidence="4 5">
    <name type="scientific">Candidatus Caccoplasma merdipullorum</name>
    <dbReference type="NCBI Taxonomy" id="2840718"/>
    <lineage>
        <taxon>Bacteria</taxon>
        <taxon>Pseudomonadati</taxon>
        <taxon>Bacteroidota</taxon>
        <taxon>Bacteroidia</taxon>
        <taxon>Bacteroidales</taxon>
        <taxon>Bacteroidaceae</taxon>
        <taxon>Bacteroidaceae incertae sedis</taxon>
        <taxon>Candidatus Caccoplasma</taxon>
    </lineage>
</organism>
<dbReference type="PANTHER" id="PTHR43685:SF3">
    <property type="entry name" value="SLR2126 PROTEIN"/>
    <property type="match status" value="1"/>
</dbReference>
<evidence type="ECO:0000313" key="4">
    <source>
        <dbReference type="EMBL" id="MBO8438939.1"/>
    </source>
</evidence>
<evidence type="ECO:0000313" key="5">
    <source>
        <dbReference type="Proteomes" id="UP000823636"/>
    </source>
</evidence>
<dbReference type="Gene3D" id="3.90.550.10">
    <property type="entry name" value="Spore Coat Polysaccharide Biosynthesis Protein SpsA, Chain A"/>
    <property type="match status" value="1"/>
</dbReference>
<reference evidence="4" key="2">
    <citation type="journal article" date="2021" name="PeerJ">
        <title>Extensive microbial diversity within the chicken gut microbiome revealed by metagenomics and culture.</title>
        <authorList>
            <person name="Gilroy R."/>
            <person name="Ravi A."/>
            <person name="Getino M."/>
            <person name="Pursley I."/>
            <person name="Horton D.L."/>
            <person name="Alikhan N.F."/>
            <person name="Baker D."/>
            <person name="Gharbi K."/>
            <person name="Hall N."/>
            <person name="Watson M."/>
            <person name="Adriaenssens E.M."/>
            <person name="Foster-Nyarko E."/>
            <person name="Jarju S."/>
            <person name="Secka A."/>
            <person name="Antonio M."/>
            <person name="Oren A."/>
            <person name="Chaudhuri R.R."/>
            <person name="La Ragione R."/>
            <person name="Hildebrand F."/>
            <person name="Pallen M.J."/>
        </authorList>
    </citation>
    <scope>NUCLEOTIDE SEQUENCE</scope>
    <source>
        <strain evidence="4">G3-4614</strain>
    </source>
</reference>
<dbReference type="InterPro" id="IPR029044">
    <property type="entry name" value="Nucleotide-diphossugar_trans"/>
</dbReference>